<proteinExistence type="inferred from homology"/>
<dbReference type="Proteomes" id="UP001152885">
    <property type="component" value="Unassembled WGS sequence"/>
</dbReference>
<dbReference type="InterPro" id="IPR007740">
    <property type="entry name" value="Ribosomal_mL49"/>
</dbReference>
<gene>
    <name evidence="7" type="ORF">CANVERA_P3774</name>
</gene>
<dbReference type="Gene3D" id="3.30.780.10">
    <property type="entry name" value="SUI1-like domain"/>
    <property type="match status" value="1"/>
</dbReference>
<comment type="similarity">
    <text evidence="2">Belongs to the mitochondrion-specific ribosomal protein mL49 family.</text>
</comment>
<dbReference type="GO" id="GO:0005762">
    <property type="term" value="C:mitochondrial large ribosomal subunit"/>
    <property type="evidence" value="ECO:0007669"/>
    <property type="project" value="TreeGrafter"/>
</dbReference>
<comment type="caution">
    <text evidence="7">The sequence shown here is derived from an EMBL/GenBank/DDBJ whole genome shotgun (WGS) entry which is preliminary data.</text>
</comment>
<evidence type="ECO:0000256" key="4">
    <source>
        <dbReference type="ARBA" id="ARBA00023128"/>
    </source>
</evidence>
<dbReference type="GO" id="GO:0006412">
    <property type="term" value="P:translation"/>
    <property type="evidence" value="ECO:0007669"/>
    <property type="project" value="InterPro"/>
</dbReference>
<dbReference type="AlphaFoldDB" id="A0A9W4U0P8"/>
<keyword evidence="5" id="KW-0687">Ribonucleoprotein</keyword>
<keyword evidence="3" id="KW-0689">Ribosomal protein</keyword>
<protein>
    <recommendedName>
        <fullName evidence="6">Large ribosomal subunit protein mL49</fullName>
    </recommendedName>
</protein>
<keyword evidence="4" id="KW-0496">Mitochondrion</keyword>
<evidence type="ECO:0000256" key="5">
    <source>
        <dbReference type="ARBA" id="ARBA00023274"/>
    </source>
</evidence>
<dbReference type="Pfam" id="PF05046">
    <property type="entry name" value="Img2"/>
    <property type="match status" value="1"/>
</dbReference>
<dbReference type="PANTHER" id="PTHR13477">
    <property type="entry name" value="MITOCHONDRIAL 39S RIBOSOMAL PROTEIN L49"/>
    <property type="match status" value="1"/>
</dbReference>
<evidence type="ECO:0000256" key="1">
    <source>
        <dbReference type="ARBA" id="ARBA00004173"/>
    </source>
</evidence>
<evidence type="ECO:0000256" key="3">
    <source>
        <dbReference type="ARBA" id="ARBA00022980"/>
    </source>
</evidence>
<dbReference type="GO" id="GO:0003735">
    <property type="term" value="F:structural constituent of ribosome"/>
    <property type="evidence" value="ECO:0007669"/>
    <property type="project" value="InterPro"/>
</dbReference>
<evidence type="ECO:0000256" key="2">
    <source>
        <dbReference type="ARBA" id="ARBA00005677"/>
    </source>
</evidence>
<dbReference type="EMBL" id="CANTUO010000004">
    <property type="protein sequence ID" value="CAI5759264.1"/>
    <property type="molecule type" value="Genomic_DNA"/>
</dbReference>
<sequence length="121" mass="13766">MRPSIISNTSLKIINKGTLYEFSSLSKISVSQLPNYNNFGNGNYLIQKSNFNHWPIYKKISNSNKVITEIKKIRGDITQFKNDLLKIEPSLEIESVNLNAGIVNIKGDQVTKIKTIFSKYI</sequence>
<organism evidence="7 8">
    <name type="scientific">Candida verbasci</name>
    <dbReference type="NCBI Taxonomy" id="1227364"/>
    <lineage>
        <taxon>Eukaryota</taxon>
        <taxon>Fungi</taxon>
        <taxon>Dikarya</taxon>
        <taxon>Ascomycota</taxon>
        <taxon>Saccharomycotina</taxon>
        <taxon>Pichiomycetes</taxon>
        <taxon>Debaryomycetaceae</taxon>
        <taxon>Candida/Lodderomyces clade</taxon>
        <taxon>Candida</taxon>
    </lineage>
</organism>
<evidence type="ECO:0000256" key="6">
    <source>
        <dbReference type="ARBA" id="ARBA00035191"/>
    </source>
</evidence>
<reference evidence="7" key="1">
    <citation type="submission" date="2022-12" db="EMBL/GenBank/DDBJ databases">
        <authorList>
            <person name="Brejova B."/>
        </authorList>
    </citation>
    <scope>NUCLEOTIDE SEQUENCE</scope>
</reference>
<evidence type="ECO:0000313" key="8">
    <source>
        <dbReference type="Proteomes" id="UP001152885"/>
    </source>
</evidence>
<dbReference type="PANTHER" id="PTHR13477:SF0">
    <property type="entry name" value="LARGE RIBOSOMAL SUBUNIT PROTEIN ML49"/>
    <property type="match status" value="1"/>
</dbReference>
<keyword evidence="8" id="KW-1185">Reference proteome</keyword>
<comment type="subcellular location">
    <subcellularLocation>
        <location evidence="1">Mitochondrion</location>
    </subcellularLocation>
</comment>
<name>A0A9W4U0P8_9ASCO</name>
<evidence type="ECO:0000313" key="7">
    <source>
        <dbReference type="EMBL" id="CAI5759264.1"/>
    </source>
</evidence>
<dbReference type="OrthoDB" id="19439at2759"/>
<accession>A0A9W4U0P8</accession>